<proteinExistence type="predicted"/>
<accession>A0A8J2UHX3</accession>
<sequence length="237" mass="25593">METLMKKSFILLAVVLACTNLHAQTADEIVAKHVTAIGGKTAVDATKSLYIESSIEVMGNEGPSTTWIVNGKAAKSESEIGGTKIVQCITDKGGWMINPFAGSTTPTAIPDEQLKPLKGQINVGGPLYNYAAKGSKVELSGKDSADYKVKLTNADGIIVTFFINMKTWLIDKAISTNTVQGQDIETTVTFSDYRKLDGGLVLNFGQQVSTPMYTLNITHKKVEVNKDIDPTIFDMPK</sequence>
<dbReference type="AlphaFoldDB" id="A0A8J2UHX3"/>
<feature type="signal peptide" evidence="1">
    <location>
        <begin position="1"/>
        <end position="23"/>
    </location>
</feature>
<keyword evidence="1" id="KW-0732">Signal</keyword>
<evidence type="ECO:0000256" key="1">
    <source>
        <dbReference type="SAM" id="SignalP"/>
    </source>
</evidence>
<gene>
    <name evidence="2" type="ORF">GCM10011511_49430</name>
</gene>
<comment type="caution">
    <text evidence="2">The sequence shown here is derived from an EMBL/GenBank/DDBJ whole genome shotgun (WGS) entry which is preliminary data.</text>
</comment>
<feature type="chain" id="PRO_5035256449" description="Outer membrane lipoprotein-sorting protein" evidence="1">
    <location>
        <begin position="24"/>
        <end position="237"/>
    </location>
</feature>
<dbReference type="Proteomes" id="UP000607559">
    <property type="component" value="Unassembled WGS sequence"/>
</dbReference>
<name>A0A8J2UHX3_9BACT</name>
<protein>
    <recommendedName>
        <fullName evidence="4">Outer membrane lipoprotein-sorting protein</fullName>
    </recommendedName>
</protein>
<evidence type="ECO:0000313" key="3">
    <source>
        <dbReference type="Proteomes" id="UP000607559"/>
    </source>
</evidence>
<evidence type="ECO:0000313" key="2">
    <source>
        <dbReference type="EMBL" id="GGB19793.1"/>
    </source>
</evidence>
<dbReference type="EMBL" id="BMJC01000005">
    <property type="protein sequence ID" value="GGB19793.1"/>
    <property type="molecule type" value="Genomic_DNA"/>
</dbReference>
<keyword evidence="3" id="KW-1185">Reference proteome</keyword>
<organism evidence="2 3">
    <name type="scientific">Puia dinghuensis</name>
    <dbReference type="NCBI Taxonomy" id="1792502"/>
    <lineage>
        <taxon>Bacteria</taxon>
        <taxon>Pseudomonadati</taxon>
        <taxon>Bacteroidota</taxon>
        <taxon>Chitinophagia</taxon>
        <taxon>Chitinophagales</taxon>
        <taxon>Chitinophagaceae</taxon>
        <taxon>Puia</taxon>
    </lineage>
</organism>
<dbReference type="PROSITE" id="PS51257">
    <property type="entry name" value="PROKAR_LIPOPROTEIN"/>
    <property type="match status" value="1"/>
</dbReference>
<reference evidence="2" key="1">
    <citation type="journal article" date="2014" name="Int. J. Syst. Evol. Microbiol.">
        <title>Complete genome sequence of Corynebacterium casei LMG S-19264T (=DSM 44701T), isolated from a smear-ripened cheese.</title>
        <authorList>
            <consortium name="US DOE Joint Genome Institute (JGI-PGF)"/>
            <person name="Walter F."/>
            <person name="Albersmeier A."/>
            <person name="Kalinowski J."/>
            <person name="Ruckert C."/>
        </authorList>
    </citation>
    <scope>NUCLEOTIDE SEQUENCE</scope>
    <source>
        <strain evidence="2">CGMCC 1.15448</strain>
    </source>
</reference>
<evidence type="ECO:0008006" key="4">
    <source>
        <dbReference type="Google" id="ProtNLM"/>
    </source>
</evidence>
<reference evidence="2" key="2">
    <citation type="submission" date="2020-09" db="EMBL/GenBank/DDBJ databases">
        <authorList>
            <person name="Sun Q."/>
            <person name="Zhou Y."/>
        </authorList>
    </citation>
    <scope>NUCLEOTIDE SEQUENCE</scope>
    <source>
        <strain evidence="2">CGMCC 1.15448</strain>
    </source>
</reference>